<reference evidence="2 3" key="2">
    <citation type="journal article" date="2021" name="Curr. Genet.">
        <title>Genetic response to nitrogen starvation in the aggressive Eucalyptus foliar pathogen Teratosphaeria destructans.</title>
        <authorList>
            <person name="Havenga M."/>
            <person name="Wingfield B.D."/>
            <person name="Wingfield M.J."/>
            <person name="Dreyer L.L."/>
            <person name="Roets F."/>
            <person name="Aylward J."/>
        </authorList>
    </citation>
    <scope>NUCLEOTIDE SEQUENCE [LARGE SCALE GENOMIC DNA]</scope>
    <source>
        <strain evidence="2">CMW44962</strain>
    </source>
</reference>
<feature type="compositionally biased region" description="Basic residues" evidence="1">
    <location>
        <begin position="164"/>
        <end position="174"/>
    </location>
</feature>
<dbReference type="AlphaFoldDB" id="A0A9W7SLG7"/>
<protein>
    <submittedName>
        <fullName evidence="2">AT hook motif protein</fullName>
    </submittedName>
</protein>
<keyword evidence="3" id="KW-1185">Reference proteome</keyword>
<evidence type="ECO:0000256" key="1">
    <source>
        <dbReference type="SAM" id="MobiDB-lite"/>
    </source>
</evidence>
<organism evidence="2 3">
    <name type="scientific">Teratosphaeria destructans</name>
    <dbReference type="NCBI Taxonomy" id="418781"/>
    <lineage>
        <taxon>Eukaryota</taxon>
        <taxon>Fungi</taxon>
        <taxon>Dikarya</taxon>
        <taxon>Ascomycota</taxon>
        <taxon>Pezizomycotina</taxon>
        <taxon>Dothideomycetes</taxon>
        <taxon>Dothideomycetidae</taxon>
        <taxon>Mycosphaerellales</taxon>
        <taxon>Teratosphaeriaceae</taxon>
        <taxon>Teratosphaeria</taxon>
    </lineage>
</organism>
<reference evidence="2 3" key="1">
    <citation type="journal article" date="2018" name="IMA Fungus">
        <title>IMA Genome-F 10: Nine draft genome sequences of Claviceps purpurea s.lat., including C. arundinis, C. humidiphila, and C. cf. spartinae, pseudomolecules for the pitch canker pathogen Fusarium circinatum, draft genome of Davidsoniella eucalypti, Grosmannia galeiformis, Quambalaria eucalypti, and Teratosphaeria destructans.</title>
        <authorList>
            <person name="Wingfield B.D."/>
            <person name="Liu M."/>
            <person name="Nguyen H.D."/>
            <person name="Lane F.A."/>
            <person name="Morgan S.W."/>
            <person name="De Vos L."/>
            <person name="Wilken P.M."/>
            <person name="Duong T.A."/>
            <person name="Aylward J."/>
            <person name="Coetzee M.P."/>
            <person name="Dadej K."/>
            <person name="De Beer Z.W."/>
            <person name="Findlay W."/>
            <person name="Havenga M."/>
            <person name="Kolarik M."/>
            <person name="Menzies J.G."/>
            <person name="Naidoo K."/>
            <person name="Pochopski O."/>
            <person name="Shoukouhi P."/>
            <person name="Santana Q.C."/>
            <person name="Seifert K.A."/>
            <person name="Soal N."/>
            <person name="Steenkamp E.T."/>
            <person name="Tatham C.T."/>
            <person name="van der Nest M.A."/>
            <person name="Wingfield M.J."/>
        </authorList>
    </citation>
    <scope>NUCLEOTIDE SEQUENCE [LARGE SCALE GENOMIC DNA]</scope>
    <source>
        <strain evidence="2">CMW44962</strain>
    </source>
</reference>
<feature type="region of interest" description="Disordered" evidence="1">
    <location>
        <begin position="137"/>
        <end position="203"/>
    </location>
</feature>
<name>A0A9W7SLG7_9PEZI</name>
<comment type="caution">
    <text evidence="2">The sequence shown here is derived from an EMBL/GenBank/DDBJ whole genome shotgun (WGS) entry which is preliminary data.</text>
</comment>
<gene>
    <name evidence="2" type="ORF">Tdes44962_MAKER04695</name>
</gene>
<dbReference type="OrthoDB" id="5418867at2759"/>
<proteinExistence type="predicted"/>
<dbReference type="EMBL" id="RIBY02002212">
    <property type="protein sequence ID" value="KAH9822726.1"/>
    <property type="molecule type" value="Genomic_DNA"/>
</dbReference>
<accession>A0A9W7SLG7</accession>
<evidence type="ECO:0000313" key="3">
    <source>
        <dbReference type="Proteomes" id="UP001138500"/>
    </source>
</evidence>
<evidence type="ECO:0000313" key="2">
    <source>
        <dbReference type="EMBL" id="KAH9822726.1"/>
    </source>
</evidence>
<sequence>MRGRVYATLSAACSLWQQCNDYSAGVKFRLVRITLEADPVKLKCFRTSSLLPFQPLLFVLDIHEATLSCFLRHSRYLTTNSQVRKMPITWDAAMDQKLLLAILKTHAITLDHTAVATELGATPMAIQKRIQKIRETIKKGGSDVGTPKNKTGGKRKSGGPFASKKNKGTPKSNKKAAAAAEDDEEDFKVVKQEPGDLDEFSQS</sequence>
<dbReference type="Proteomes" id="UP001138500">
    <property type="component" value="Unassembled WGS sequence"/>
</dbReference>